<gene>
    <name evidence="2" type="ORF">BBBOND_0309810</name>
</gene>
<dbReference type="EMBL" id="LK391709">
    <property type="protein sequence ID" value="CDR97078.1"/>
    <property type="molecule type" value="Genomic_DNA"/>
</dbReference>
<protein>
    <submittedName>
        <fullName evidence="2">PAB-dependent poly(A)-specific ribonuclease subunit 2</fullName>
    </submittedName>
</protein>
<dbReference type="GO" id="GO:0000289">
    <property type="term" value="P:nuclear-transcribed mRNA poly(A) tail shortening"/>
    <property type="evidence" value="ECO:0007669"/>
    <property type="project" value="TreeGrafter"/>
</dbReference>
<dbReference type="Gene3D" id="2.130.10.10">
    <property type="entry name" value="YVTN repeat-like/Quinoprotein amine dehydrogenase"/>
    <property type="match status" value="1"/>
</dbReference>
<sequence>MRNGILKYDRWEDVVWVYNGVHSNMRTPLTGSVVGISAADNSVKYNHWGMHNGGHYGAGNANQYNEYCGCHMCTVNAMQPHETGLIVSNAKGVELVNRDGGRRMRLTSERAESQISNHGAAHIVCSLLNCTPDNTNIWLATNAEDLYAVDALTGQVSGKMKLSNAPMSVPDVADQITVVAGLNGDTSASSCIMSYHQQYNDVSPSHDAAQPAEFYPQNDIYNATTSSLESIARKYGSFDAIPEFIPSSERMNRPKKLFVKQKMVPDKTSGAIALGYALQTQNYGAVEKAYSDTICVGMLSGLLHVVDHRMQKVAHTVEAHSNAVGSISAYGNYVVTTGCYIYGSTLIYEPLLQVHDLRMSNTGSIWVGSPIKATAVVPNSNKVVALKDDGGFFECNLTTLEYVKYPRLNDGHSWVYHDIDVNVDIHKGSYRVFTADEVYALSTIELPNDIGAAYEMDPANLKPIFQKIKEQQKYSNTTQFASMIGTFHGDLVQVFVQVFFFVERLTSIRYHCCEVEHCLTCQVGFAMHMLHVAHENLKQGIVEEECKFVPAKRSELRATQLQELMPVDRSETSASSVQRLLLWIIEKMNSELDTYYGRDERGYASNEGQLIKNVFGFSKTVDSTCANGHRTTKTLENEFCLRYSLFVSGQAEDEEIVSYCTECEKPVRTKYHTEVSKTPNFMIVHCNQDQQEEQVTRIDEHVTFKDDAYELISVLFSVPPEDSSYRLLAYIRVPQEMKDKQEWILINDGYVCELSEEDLEQMLDFSAPWKQPITLIYRKKMLGAIKDIDPAANAELTVVNLNGRIVPLPVPSSKVPIPASIFISECNIAHNPRAHDKYRTFVPLSVNELLSLHLRDFIVALDIEGVETGNESLGLTSHRSLPDDNVVSNASLQQRKGFLYSAKEDGDQHLASIARVSAVRGTGEACGIPFLDHYIHRRKPPKDYLTRFSGIHHGDLDLKSSVHWLTTRKAIYMKIRYLIDAGCKILGHGLEQDFKMLNIVVPHDQVIDTVELFRLPRRRYISLQFLAAHILHQHIQRGEHDSVEDAKAALNLYRKYLLYDRSGELPAMLAELYDTGYKTNWVVTDLEPAQGGPIRHVRRVHP</sequence>
<dbReference type="Gene3D" id="3.90.70.10">
    <property type="entry name" value="Cysteine proteinases"/>
    <property type="match status" value="1"/>
</dbReference>
<dbReference type="Pfam" id="PF13423">
    <property type="entry name" value="UCH_1"/>
    <property type="match status" value="1"/>
</dbReference>
<dbReference type="Proteomes" id="UP000033188">
    <property type="component" value="Chromosome 3"/>
</dbReference>
<dbReference type="InterPro" id="IPR036397">
    <property type="entry name" value="RNaseH_sf"/>
</dbReference>
<dbReference type="InterPro" id="IPR011047">
    <property type="entry name" value="Quinoprotein_ADH-like_sf"/>
</dbReference>
<feature type="domain" description="USP" evidence="1">
    <location>
        <begin position="481"/>
        <end position="780"/>
    </location>
</feature>
<dbReference type="PROSITE" id="PS50235">
    <property type="entry name" value="USP_3"/>
    <property type="match status" value="1"/>
</dbReference>
<dbReference type="GO" id="GO:0004535">
    <property type="term" value="F:poly(A)-specific ribonuclease activity"/>
    <property type="evidence" value="ECO:0007669"/>
    <property type="project" value="TreeGrafter"/>
</dbReference>
<dbReference type="InterPro" id="IPR028889">
    <property type="entry name" value="USP"/>
</dbReference>
<dbReference type="CDD" id="cd02257">
    <property type="entry name" value="Peptidase_C19"/>
    <property type="match status" value="1"/>
</dbReference>
<dbReference type="Pfam" id="PF00929">
    <property type="entry name" value="RNase_T"/>
    <property type="match status" value="1"/>
</dbReference>
<dbReference type="InterPro" id="IPR028881">
    <property type="entry name" value="PAN2_UCH_dom"/>
</dbReference>
<keyword evidence="3" id="KW-1185">Reference proteome</keyword>
<dbReference type="SUPFAM" id="SSF54001">
    <property type="entry name" value="Cysteine proteinases"/>
    <property type="match status" value="1"/>
</dbReference>
<dbReference type="InterPro" id="IPR013520">
    <property type="entry name" value="Ribonucl_H"/>
</dbReference>
<dbReference type="STRING" id="5866.A0A061D956"/>
<dbReference type="PANTHER" id="PTHR15728">
    <property type="entry name" value="DEADENYLATION COMPLEX CATALYTIC SUBUNIT PAN2"/>
    <property type="match status" value="1"/>
</dbReference>
<evidence type="ECO:0000313" key="3">
    <source>
        <dbReference type="Proteomes" id="UP000033188"/>
    </source>
</evidence>
<name>A0A061D956_BABBI</name>
<dbReference type="InterPro" id="IPR012337">
    <property type="entry name" value="RNaseH-like_sf"/>
</dbReference>
<dbReference type="SUPFAM" id="SSF50998">
    <property type="entry name" value="Quinoprotein alcohol dehydrogenase-like"/>
    <property type="match status" value="1"/>
</dbReference>
<dbReference type="SUPFAM" id="SSF53098">
    <property type="entry name" value="Ribonuclease H-like"/>
    <property type="match status" value="1"/>
</dbReference>
<evidence type="ECO:0000259" key="1">
    <source>
        <dbReference type="PROSITE" id="PS50235"/>
    </source>
</evidence>
<dbReference type="VEuPathDB" id="PiroplasmaDB:BBBOND_0309810"/>
<dbReference type="OMA" id="YHICELS"/>
<dbReference type="SMART" id="SM00479">
    <property type="entry name" value="EXOIII"/>
    <property type="match status" value="1"/>
</dbReference>
<evidence type="ECO:0000313" key="2">
    <source>
        <dbReference type="EMBL" id="CDR97078.1"/>
    </source>
</evidence>
<reference evidence="3" key="1">
    <citation type="journal article" date="2014" name="Nucleic Acids Res.">
        <title>The evolutionary dynamics of variant antigen genes in Babesia reveal a history of genomic innovation underlying host-parasite interaction.</title>
        <authorList>
            <person name="Jackson A.P."/>
            <person name="Otto T.D."/>
            <person name="Darby A."/>
            <person name="Ramaprasad A."/>
            <person name="Xia D."/>
            <person name="Echaide I.E."/>
            <person name="Farber M."/>
            <person name="Gahlot S."/>
            <person name="Gamble J."/>
            <person name="Gupta D."/>
            <person name="Gupta Y."/>
            <person name="Jackson L."/>
            <person name="Malandrin L."/>
            <person name="Malas T.B."/>
            <person name="Moussa E."/>
            <person name="Nair M."/>
            <person name="Reid A.J."/>
            <person name="Sanders M."/>
            <person name="Sharma J."/>
            <person name="Tracey A."/>
            <person name="Quail M.A."/>
            <person name="Weir W."/>
            <person name="Wastling J.M."/>
            <person name="Hall N."/>
            <person name="Willadsen P."/>
            <person name="Lingelbach K."/>
            <person name="Shiels B."/>
            <person name="Tait A."/>
            <person name="Berriman M."/>
            <person name="Allred D.R."/>
            <person name="Pain A."/>
        </authorList>
    </citation>
    <scope>NUCLEOTIDE SEQUENCE [LARGE SCALE GENOMIC DNA]</scope>
    <source>
        <strain evidence="3">Bond</strain>
    </source>
</reference>
<dbReference type="OrthoDB" id="8191639at2759"/>
<dbReference type="Gene3D" id="3.30.420.10">
    <property type="entry name" value="Ribonuclease H-like superfamily/Ribonuclease H"/>
    <property type="match status" value="1"/>
</dbReference>
<dbReference type="AlphaFoldDB" id="A0A061D956"/>
<dbReference type="CDD" id="cd06143">
    <property type="entry name" value="PAN2_exo"/>
    <property type="match status" value="1"/>
</dbReference>
<accession>A0A061D956</accession>
<dbReference type="KEGG" id="bbig:BBBOND_0309810"/>
<dbReference type="GO" id="GO:0000932">
    <property type="term" value="C:P-body"/>
    <property type="evidence" value="ECO:0007669"/>
    <property type="project" value="TreeGrafter"/>
</dbReference>
<dbReference type="PANTHER" id="PTHR15728:SF0">
    <property type="entry name" value="PAN2-PAN3 DEADENYLATION COMPLEX CATALYTIC SUBUNIT PAN2"/>
    <property type="match status" value="1"/>
</dbReference>
<dbReference type="InterPro" id="IPR038765">
    <property type="entry name" value="Papain-like_cys_pep_sf"/>
</dbReference>
<dbReference type="GeneID" id="24565619"/>
<dbReference type="GO" id="GO:0003676">
    <property type="term" value="F:nucleic acid binding"/>
    <property type="evidence" value="ECO:0007669"/>
    <property type="project" value="InterPro"/>
</dbReference>
<dbReference type="RefSeq" id="XP_012769264.1">
    <property type="nucleotide sequence ID" value="XM_012913810.1"/>
</dbReference>
<organism evidence="2 3">
    <name type="scientific">Babesia bigemina</name>
    <dbReference type="NCBI Taxonomy" id="5866"/>
    <lineage>
        <taxon>Eukaryota</taxon>
        <taxon>Sar</taxon>
        <taxon>Alveolata</taxon>
        <taxon>Apicomplexa</taxon>
        <taxon>Aconoidasida</taxon>
        <taxon>Piroplasmida</taxon>
        <taxon>Babesiidae</taxon>
        <taxon>Babesia</taxon>
    </lineage>
</organism>
<dbReference type="InterPro" id="IPR050785">
    <property type="entry name" value="PAN2-PAN3_catalytic_subunit"/>
</dbReference>
<dbReference type="InterPro" id="IPR015943">
    <property type="entry name" value="WD40/YVTN_repeat-like_dom_sf"/>
</dbReference>
<proteinExistence type="predicted"/>
<dbReference type="GO" id="GO:0031251">
    <property type="term" value="C:PAN complex"/>
    <property type="evidence" value="ECO:0007669"/>
    <property type="project" value="TreeGrafter"/>
</dbReference>